<evidence type="ECO:0000313" key="2">
    <source>
        <dbReference type="EMBL" id="CAB1415901.1"/>
    </source>
</evidence>
<gene>
    <name evidence="2" type="ORF">PLEPLA_LOCUS3620</name>
</gene>
<dbReference type="Proteomes" id="UP001153269">
    <property type="component" value="Unassembled WGS sequence"/>
</dbReference>
<feature type="region of interest" description="Disordered" evidence="1">
    <location>
        <begin position="52"/>
        <end position="73"/>
    </location>
</feature>
<reference evidence="2" key="1">
    <citation type="submission" date="2020-03" db="EMBL/GenBank/DDBJ databases">
        <authorList>
            <person name="Weist P."/>
        </authorList>
    </citation>
    <scope>NUCLEOTIDE SEQUENCE</scope>
</reference>
<accession>A0A9N7TNW7</accession>
<name>A0A9N7TNW7_PLEPL</name>
<dbReference type="EMBL" id="CADEAL010000180">
    <property type="protein sequence ID" value="CAB1415901.1"/>
    <property type="molecule type" value="Genomic_DNA"/>
</dbReference>
<evidence type="ECO:0000313" key="3">
    <source>
        <dbReference type="Proteomes" id="UP001153269"/>
    </source>
</evidence>
<comment type="caution">
    <text evidence="2">The sequence shown here is derived from an EMBL/GenBank/DDBJ whole genome shotgun (WGS) entry which is preliminary data.</text>
</comment>
<proteinExistence type="predicted"/>
<organism evidence="2 3">
    <name type="scientific">Pleuronectes platessa</name>
    <name type="common">European plaice</name>
    <dbReference type="NCBI Taxonomy" id="8262"/>
    <lineage>
        <taxon>Eukaryota</taxon>
        <taxon>Metazoa</taxon>
        <taxon>Chordata</taxon>
        <taxon>Craniata</taxon>
        <taxon>Vertebrata</taxon>
        <taxon>Euteleostomi</taxon>
        <taxon>Actinopterygii</taxon>
        <taxon>Neopterygii</taxon>
        <taxon>Teleostei</taxon>
        <taxon>Neoteleostei</taxon>
        <taxon>Acanthomorphata</taxon>
        <taxon>Carangaria</taxon>
        <taxon>Pleuronectiformes</taxon>
        <taxon>Pleuronectoidei</taxon>
        <taxon>Pleuronectidae</taxon>
        <taxon>Pleuronectes</taxon>
    </lineage>
</organism>
<keyword evidence="3" id="KW-1185">Reference proteome</keyword>
<feature type="compositionally biased region" description="Basic and acidic residues" evidence="1">
    <location>
        <begin position="59"/>
        <end position="73"/>
    </location>
</feature>
<dbReference type="AlphaFoldDB" id="A0A9N7TNW7"/>
<evidence type="ECO:0000256" key="1">
    <source>
        <dbReference type="SAM" id="MobiDB-lite"/>
    </source>
</evidence>
<protein>
    <submittedName>
        <fullName evidence="2">Uncharacterized protein</fullName>
    </submittedName>
</protein>
<sequence>MNASASCLSTISFCSLKHKHLRNFHTSTYFMQFTPPHFTLMLAWLSGSHHLGRGSDVPEQGRDQQGDGERCHEHDEVAEFSSSSFSSSSSSLLSSCISQTYPHIIILIPQPATTATRRLK</sequence>